<dbReference type="Gene3D" id="3.30.160.100">
    <property type="entry name" value="Ribosome hibernation promotion factor-like"/>
    <property type="match status" value="1"/>
</dbReference>
<evidence type="ECO:0000313" key="5">
    <source>
        <dbReference type="Proteomes" id="UP000017813"/>
    </source>
</evidence>
<dbReference type="GO" id="GO:0022627">
    <property type="term" value="C:cytosolic small ribosomal subunit"/>
    <property type="evidence" value="ECO:0007669"/>
    <property type="project" value="TreeGrafter"/>
</dbReference>
<dbReference type="STRING" id="641147.HMPREF9021_02495"/>
<dbReference type="InterPro" id="IPR003489">
    <property type="entry name" value="RHF/RaiA"/>
</dbReference>
<reference evidence="4 5" key="1">
    <citation type="submission" date="2010-03" db="EMBL/GenBank/DDBJ databases">
        <authorList>
            <consortium name="The Broad Institute Genome Sequencing Platform"/>
            <person name="Ward D."/>
            <person name="Earl A."/>
            <person name="Feldgarden M."/>
            <person name="Gevers D."/>
            <person name="Young S."/>
            <person name="Zeng Q."/>
            <person name="Koehrsen M."/>
            <person name="Alvarado L."/>
            <person name="Berlin A.M."/>
            <person name="Borenstein D."/>
            <person name="Chapman S.B."/>
            <person name="Chen Z."/>
            <person name="Engels R."/>
            <person name="Freedman E."/>
            <person name="Gellesch M."/>
            <person name="Goldberg J."/>
            <person name="Griggs A."/>
            <person name="Gujja S."/>
            <person name="Heilman E.R."/>
            <person name="Heiman D.I."/>
            <person name="Hepburn T.A."/>
            <person name="Howarth C."/>
            <person name="Jen D."/>
            <person name="Larson L."/>
            <person name="Mehta T."/>
            <person name="Park D."/>
            <person name="Pearson M."/>
            <person name="Richards J."/>
            <person name="Roberts A."/>
            <person name="Saif S."/>
            <person name="Shea T.D."/>
            <person name="Shenoy N."/>
            <person name="Sisk P."/>
            <person name="Stolte C."/>
            <person name="Sykes S.N."/>
            <person name="Walk T."/>
            <person name="White J."/>
            <person name="Yandava C."/>
            <person name="Izard J."/>
            <person name="Baranova O.V."/>
            <person name="Blanton J.M."/>
            <person name="Tanner A.C."/>
            <person name="Dewhirst F."/>
            <person name="Haas B."/>
            <person name="Nusbaum C."/>
            <person name="Birren B."/>
        </authorList>
    </citation>
    <scope>NUCLEOTIDE SEQUENCE [LARGE SCALE GENOMIC DNA]</scope>
    <source>
        <strain evidence="4 5">ATCC 29453</strain>
    </source>
</reference>
<dbReference type="AlphaFoldDB" id="U6Q2B9"/>
<dbReference type="KEGG" id="smur:BWP33_01465"/>
<dbReference type="Proteomes" id="UP000017813">
    <property type="component" value="Unassembled WGS sequence"/>
</dbReference>
<keyword evidence="1" id="KW-0810">Translation regulation</keyword>
<accession>U6Q2B9</accession>
<protein>
    <recommendedName>
        <fullName evidence="3">Ribosome hibernation promoting factor</fullName>
    </recommendedName>
</protein>
<keyword evidence="5" id="KW-1185">Reference proteome</keyword>
<dbReference type="CDD" id="cd00552">
    <property type="entry name" value="RaiA"/>
    <property type="match status" value="1"/>
</dbReference>
<sequence>MNLHINGLHLEITDSLRDYITTKLARINRHSDDIISATITLSTEKVNHKAAAQIHLSGKDVYVETVEKDMYAAIDTLMDKLDRTILQHKEKSNRH</sequence>
<comment type="caution">
    <text evidence="4">The sequence shown here is derived from an EMBL/GenBank/DDBJ whole genome shotgun (WGS) entry which is preliminary data.</text>
</comment>
<comment type="subunit">
    <text evidence="2">Associates exclusively with 100S ribosomes, which are dimers of 70S ribosomes.</text>
</comment>
<dbReference type="NCBIfam" id="TIGR00741">
    <property type="entry name" value="yfiA"/>
    <property type="match status" value="1"/>
</dbReference>
<dbReference type="eggNOG" id="COG1544">
    <property type="taxonomic scope" value="Bacteria"/>
</dbReference>
<organism evidence="4 5">
    <name type="scientific">Simonsiella muelleri ATCC 29453</name>
    <dbReference type="NCBI Taxonomy" id="641147"/>
    <lineage>
        <taxon>Bacteria</taxon>
        <taxon>Pseudomonadati</taxon>
        <taxon>Pseudomonadota</taxon>
        <taxon>Betaproteobacteria</taxon>
        <taxon>Neisseriales</taxon>
        <taxon>Neisseriaceae</taxon>
        <taxon>Simonsiella</taxon>
    </lineage>
</organism>
<dbReference type="InterPro" id="IPR050574">
    <property type="entry name" value="HPF/YfiA_ribosome-assoc"/>
</dbReference>
<reference evidence="4 5" key="2">
    <citation type="submission" date="2011-10" db="EMBL/GenBank/DDBJ databases">
        <title>The Genome Sequence of Simonsiella muelleri ATCC 29453.</title>
        <authorList>
            <consortium name="The Broad Institute Genome Sequencing Platform"/>
            <consortium name="The Broad Institute Genome Sequencing Center for Infectious Disease"/>
            <person name="Earl A."/>
            <person name="Ward D."/>
            <person name="Feldgarden M."/>
            <person name="Gevers D."/>
            <person name="Izard J."/>
            <person name="Baranova O.V."/>
            <person name="Blanton J.M."/>
            <person name="Tanner A.C."/>
            <person name="Dewhirst F."/>
            <person name="Young S.K."/>
            <person name="Zeng Q."/>
            <person name="Gargeya S."/>
            <person name="Fitzgerald M."/>
            <person name="Haas B."/>
            <person name="Abouelleil A."/>
            <person name="Alvarado L."/>
            <person name="Arachchi H.M."/>
            <person name="Berlin A."/>
            <person name="Brown A."/>
            <person name="Chapman S.B."/>
            <person name="Chen Z."/>
            <person name="Dunbar C."/>
            <person name="Freedman E."/>
            <person name="Gearin G."/>
            <person name="Goldberg J."/>
            <person name="Griggs A."/>
            <person name="Gujja S."/>
            <person name="Heiman D."/>
            <person name="Howarth C."/>
            <person name="Larson L."/>
            <person name="Lui A."/>
            <person name="MacDonald P.J.P."/>
            <person name="Montmayeur A."/>
            <person name="Murphy C."/>
            <person name="Neiman D."/>
            <person name="Pearson M."/>
            <person name="Priest M."/>
            <person name="Roberts A."/>
            <person name="Saif S."/>
            <person name="Shea T."/>
            <person name="Shenoy N."/>
            <person name="Sisk P."/>
            <person name="Stolte C."/>
            <person name="Sykes S."/>
            <person name="Wortman J."/>
            <person name="Nusbaum C."/>
            <person name="Birren B."/>
        </authorList>
    </citation>
    <scope>NUCLEOTIDE SEQUENCE [LARGE SCALE GENOMIC DNA]</scope>
    <source>
        <strain evidence="4 5">ATCC 29453</strain>
    </source>
</reference>
<dbReference type="RefSeq" id="WP_002641141.1">
    <property type="nucleotide sequence ID" value="NZ_CP019448.1"/>
</dbReference>
<dbReference type="PANTHER" id="PTHR33231:SF1">
    <property type="entry name" value="30S RIBOSOMAL PROTEIN"/>
    <property type="match status" value="1"/>
</dbReference>
<dbReference type="HOGENOM" id="CLU_071472_3_1_4"/>
<evidence type="ECO:0000256" key="2">
    <source>
        <dbReference type="ARBA" id="ARBA00038695"/>
    </source>
</evidence>
<evidence type="ECO:0000256" key="1">
    <source>
        <dbReference type="ARBA" id="ARBA00022845"/>
    </source>
</evidence>
<dbReference type="OrthoDB" id="9795980at2"/>
<dbReference type="GO" id="GO:0045900">
    <property type="term" value="P:negative regulation of translational elongation"/>
    <property type="evidence" value="ECO:0007669"/>
    <property type="project" value="TreeGrafter"/>
</dbReference>
<name>U6Q2B9_9NEIS</name>
<evidence type="ECO:0000313" key="4">
    <source>
        <dbReference type="EMBL" id="EJZ50280.1"/>
    </source>
</evidence>
<evidence type="ECO:0000256" key="3">
    <source>
        <dbReference type="ARBA" id="ARBA00041148"/>
    </source>
</evidence>
<proteinExistence type="predicted"/>
<dbReference type="GO" id="GO:0043024">
    <property type="term" value="F:ribosomal small subunit binding"/>
    <property type="evidence" value="ECO:0007669"/>
    <property type="project" value="TreeGrafter"/>
</dbReference>
<dbReference type="SUPFAM" id="SSF69754">
    <property type="entry name" value="Ribosome binding protein Y (YfiA homologue)"/>
    <property type="match status" value="1"/>
</dbReference>
<dbReference type="InterPro" id="IPR036567">
    <property type="entry name" value="RHF-like"/>
</dbReference>
<dbReference type="PANTHER" id="PTHR33231">
    <property type="entry name" value="30S RIBOSOMAL PROTEIN"/>
    <property type="match status" value="1"/>
</dbReference>
<dbReference type="EMBL" id="ADCY02000004">
    <property type="protein sequence ID" value="EJZ50280.1"/>
    <property type="molecule type" value="Genomic_DNA"/>
</dbReference>
<gene>
    <name evidence="4" type="ORF">HMPREF9021_02495</name>
</gene>
<dbReference type="Pfam" id="PF02482">
    <property type="entry name" value="Ribosomal_S30AE"/>
    <property type="match status" value="1"/>
</dbReference>